<sequence>MFDSILTPPAVSTPLMISPALTHDPTLPGVTELRRLSLKRRRSIQNENVDAATVTKKFVFPGKTSNVSFETISRIVHNNSLPSSVPHIDLTNSTLIGNPAVQGIHLPPRSSSTEGSLQHINGVQLHQTASPHGQWSPGSPFSPTVHTDGQPESNLMVHNLAMRRRGPAGLYFCQQGMLTLGHGEIPKPSKNNRRAFTNGRERERQQNVNTAYAELRKLLPTHPIDKKLSKNEILRMTIRYINFLVKLRDEQEEEAQKRLQPASVCSDESSNTDEIHLNYPIRIKTEKWDPFV</sequence>
<dbReference type="OrthoDB" id="10069510at2759"/>
<evidence type="ECO:0000313" key="6">
    <source>
        <dbReference type="EMBL" id="PIK45172.1"/>
    </source>
</evidence>
<dbReference type="FunFam" id="4.10.280.10:FF:000015">
    <property type="entry name" value="T-cell acute lymphocytic leukemia 1"/>
    <property type="match status" value="1"/>
</dbReference>
<keyword evidence="3" id="KW-0804">Transcription</keyword>
<comment type="caution">
    <text evidence="6">The sequence shown here is derived from an EMBL/GenBank/DDBJ whole genome shotgun (WGS) entry which is preliminary data.</text>
</comment>
<dbReference type="Proteomes" id="UP000230750">
    <property type="component" value="Unassembled WGS sequence"/>
</dbReference>
<dbReference type="InterPro" id="IPR036638">
    <property type="entry name" value="HLH_DNA-bd_sf"/>
</dbReference>
<evidence type="ECO:0000256" key="2">
    <source>
        <dbReference type="ARBA" id="ARBA00023125"/>
    </source>
</evidence>
<dbReference type="STRING" id="307972.A0A2G8KB08"/>
<evidence type="ECO:0000256" key="1">
    <source>
        <dbReference type="ARBA" id="ARBA00023015"/>
    </source>
</evidence>
<organism evidence="6 7">
    <name type="scientific">Stichopus japonicus</name>
    <name type="common">Sea cucumber</name>
    <dbReference type="NCBI Taxonomy" id="307972"/>
    <lineage>
        <taxon>Eukaryota</taxon>
        <taxon>Metazoa</taxon>
        <taxon>Echinodermata</taxon>
        <taxon>Eleutherozoa</taxon>
        <taxon>Echinozoa</taxon>
        <taxon>Holothuroidea</taxon>
        <taxon>Aspidochirotacea</taxon>
        <taxon>Aspidochirotida</taxon>
        <taxon>Stichopodidae</taxon>
        <taxon>Apostichopus</taxon>
    </lineage>
</organism>
<evidence type="ECO:0000259" key="5">
    <source>
        <dbReference type="PROSITE" id="PS50888"/>
    </source>
</evidence>
<dbReference type="GO" id="GO:0046983">
    <property type="term" value="F:protein dimerization activity"/>
    <property type="evidence" value="ECO:0007669"/>
    <property type="project" value="InterPro"/>
</dbReference>
<dbReference type="EMBL" id="MRZV01000729">
    <property type="protein sequence ID" value="PIK45172.1"/>
    <property type="molecule type" value="Genomic_DNA"/>
</dbReference>
<dbReference type="InterPro" id="IPR040238">
    <property type="entry name" value="TAL-like"/>
</dbReference>
<keyword evidence="1" id="KW-0805">Transcription regulation</keyword>
<dbReference type="Gene3D" id="4.10.280.10">
    <property type="entry name" value="Helix-loop-helix DNA-binding domain"/>
    <property type="match status" value="1"/>
</dbReference>
<dbReference type="SMART" id="SM00353">
    <property type="entry name" value="HLH"/>
    <property type="match status" value="1"/>
</dbReference>
<proteinExistence type="predicted"/>
<dbReference type="SUPFAM" id="SSF47459">
    <property type="entry name" value="HLH, helix-loop-helix DNA-binding domain"/>
    <property type="match status" value="1"/>
</dbReference>
<evidence type="ECO:0000313" key="7">
    <source>
        <dbReference type="Proteomes" id="UP000230750"/>
    </source>
</evidence>
<dbReference type="Pfam" id="PF00010">
    <property type="entry name" value="HLH"/>
    <property type="match status" value="1"/>
</dbReference>
<dbReference type="GO" id="GO:0000978">
    <property type="term" value="F:RNA polymerase II cis-regulatory region sequence-specific DNA binding"/>
    <property type="evidence" value="ECO:0007669"/>
    <property type="project" value="TreeGrafter"/>
</dbReference>
<feature type="domain" description="BHLH" evidence="5">
    <location>
        <begin position="192"/>
        <end position="244"/>
    </location>
</feature>
<dbReference type="PROSITE" id="PS50888">
    <property type="entry name" value="BHLH"/>
    <property type="match status" value="1"/>
</dbReference>
<keyword evidence="2" id="KW-0238">DNA-binding</keyword>
<reference evidence="6 7" key="1">
    <citation type="journal article" date="2017" name="PLoS Biol.">
        <title>The sea cucumber genome provides insights into morphological evolution and visceral regeneration.</title>
        <authorList>
            <person name="Zhang X."/>
            <person name="Sun L."/>
            <person name="Yuan J."/>
            <person name="Sun Y."/>
            <person name="Gao Y."/>
            <person name="Zhang L."/>
            <person name="Li S."/>
            <person name="Dai H."/>
            <person name="Hamel J.F."/>
            <person name="Liu C."/>
            <person name="Yu Y."/>
            <person name="Liu S."/>
            <person name="Lin W."/>
            <person name="Guo K."/>
            <person name="Jin S."/>
            <person name="Xu P."/>
            <person name="Storey K.B."/>
            <person name="Huan P."/>
            <person name="Zhang T."/>
            <person name="Zhou Y."/>
            <person name="Zhang J."/>
            <person name="Lin C."/>
            <person name="Li X."/>
            <person name="Xing L."/>
            <person name="Huo D."/>
            <person name="Sun M."/>
            <person name="Wang L."/>
            <person name="Mercier A."/>
            <person name="Li F."/>
            <person name="Yang H."/>
            <person name="Xiang J."/>
        </authorList>
    </citation>
    <scope>NUCLEOTIDE SEQUENCE [LARGE SCALE GENOMIC DNA]</scope>
    <source>
        <strain evidence="6">Shaxun</strain>
        <tissue evidence="6">Muscle</tissue>
    </source>
</reference>
<dbReference type="PANTHER" id="PTHR13864:SF15">
    <property type="entry name" value="T-CELL ACUTE LYMPHOCYTIC LEUKEMIA PROTEIN 1 HOMOLOG-RELATED"/>
    <property type="match status" value="1"/>
</dbReference>
<evidence type="ECO:0000256" key="4">
    <source>
        <dbReference type="SAM" id="MobiDB-lite"/>
    </source>
</evidence>
<dbReference type="AlphaFoldDB" id="A0A2G8KB08"/>
<dbReference type="InterPro" id="IPR011598">
    <property type="entry name" value="bHLH_dom"/>
</dbReference>
<feature type="region of interest" description="Disordered" evidence="4">
    <location>
        <begin position="183"/>
        <end position="205"/>
    </location>
</feature>
<protein>
    <submittedName>
        <fullName evidence="6">Putative T-cell acute lymphocytic leukemia protein 1 isoform X1</fullName>
    </submittedName>
</protein>
<evidence type="ECO:0000256" key="3">
    <source>
        <dbReference type="ARBA" id="ARBA00023163"/>
    </source>
</evidence>
<gene>
    <name evidence="6" type="ORF">BSL78_17966</name>
</gene>
<accession>A0A2G8KB08</accession>
<dbReference type="GO" id="GO:0000981">
    <property type="term" value="F:DNA-binding transcription factor activity, RNA polymerase II-specific"/>
    <property type="evidence" value="ECO:0007669"/>
    <property type="project" value="InterPro"/>
</dbReference>
<name>A0A2G8KB08_STIJA</name>
<dbReference type="PANTHER" id="PTHR13864">
    <property type="entry name" value="T-CELL ACUTE LYMPHOCYTIC LEUKEMIA/STEM CELL LEUKEMIA-RELATED"/>
    <property type="match status" value="1"/>
</dbReference>
<keyword evidence="7" id="KW-1185">Reference proteome</keyword>